<dbReference type="OrthoDB" id="1400091at2759"/>
<keyword evidence="2" id="KW-1185">Reference proteome</keyword>
<dbReference type="CDD" id="cd00303">
    <property type="entry name" value="retropepsin_like"/>
    <property type="match status" value="1"/>
</dbReference>
<comment type="caution">
    <text evidence="1">The sequence shown here is derived from an EMBL/GenBank/DDBJ whole genome shotgun (WGS) entry which is preliminary data.</text>
</comment>
<organism evidence="1 2">
    <name type="scientific">Mucuna pruriens</name>
    <name type="common">Velvet bean</name>
    <name type="synonym">Dolichos pruriens</name>
    <dbReference type="NCBI Taxonomy" id="157652"/>
    <lineage>
        <taxon>Eukaryota</taxon>
        <taxon>Viridiplantae</taxon>
        <taxon>Streptophyta</taxon>
        <taxon>Embryophyta</taxon>
        <taxon>Tracheophyta</taxon>
        <taxon>Spermatophyta</taxon>
        <taxon>Magnoliopsida</taxon>
        <taxon>eudicotyledons</taxon>
        <taxon>Gunneridae</taxon>
        <taxon>Pentapetalae</taxon>
        <taxon>rosids</taxon>
        <taxon>fabids</taxon>
        <taxon>Fabales</taxon>
        <taxon>Fabaceae</taxon>
        <taxon>Papilionoideae</taxon>
        <taxon>50 kb inversion clade</taxon>
        <taxon>NPAAA clade</taxon>
        <taxon>indigoferoid/millettioid clade</taxon>
        <taxon>Phaseoleae</taxon>
        <taxon>Mucuna</taxon>
    </lineage>
</organism>
<evidence type="ECO:0000313" key="1">
    <source>
        <dbReference type="EMBL" id="RDX68272.1"/>
    </source>
</evidence>
<dbReference type="SUPFAM" id="SSF50630">
    <property type="entry name" value="Acid proteases"/>
    <property type="match status" value="1"/>
</dbReference>
<name>A0A371EQI2_MUCPR</name>
<evidence type="ECO:0000313" key="2">
    <source>
        <dbReference type="Proteomes" id="UP000257109"/>
    </source>
</evidence>
<gene>
    <name evidence="1" type="ORF">CR513_52763</name>
</gene>
<dbReference type="AlphaFoldDB" id="A0A371EQI2"/>
<proteinExistence type="predicted"/>
<dbReference type="EMBL" id="QJKJ01012617">
    <property type="protein sequence ID" value="RDX68272.1"/>
    <property type="molecule type" value="Genomic_DNA"/>
</dbReference>
<evidence type="ECO:0008006" key="3">
    <source>
        <dbReference type="Google" id="ProtNLM"/>
    </source>
</evidence>
<dbReference type="PANTHER" id="PTHR33240">
    <property type="entry name" value="OS08G0508500 PROTEIN"/>
    <property type="match status" value="1"/>
</dbReference>
<dbReference type="Proteomes" id="UP000257109">
    <property type="component" value="Unassembled WGS sequence"/>
</dbReference>
<sequence>MRVGSDTIPFSIVTFDEGDMRYEPSRLDEPMVISVVAVEYKIERVLIDQGSSANILYWSTYKKLGLPSNSLEECSGTLYGFTGEQVPIKGVIELKTVFGEDDLLYTIVDVDASYNIIMRRPVLNKMGAVVSTSH</sequence>
<reference evidence="1" key="1">
    <citation type="submission" date="2018-05" db="EMBL/GenBank/DDBJ databases">
        <title>Draft genome of Mucuna pruriens seed.</title>
        <authorList>
            <person name="Nnadi N.E."/>
            <person name="Vos R."/>
            <person name="Hasami M.H."/>
            <person name="Devisetty U.K."/>
            <person name="Aguiy J.C."/>
        </authorList>
    </citation>
    <scope>NUCLEOTIDE SEQUENCE [LARGE SCALE GENOMIC DNA]</scope>
    <source>
        <strain evidence="1">JCA_2017</strain>
    </source>
</reference>
<dbReference type="Gene3D" id="2.40.70.10">
    <property type="entry name" value="Acid Proteases"/>
    <property type="match status" value="1"/>
</dbReference>
<dbReference type="PANTHER" id="PTHR33240:SF15">
    <property type="entry name" value="GAG-PRO-LIKE PROTEIN"/>
    <property type="match status" value="1"/>
</dbReference>
<dbReference type="InterPro" id="IPR021109">
    <property type="entry name" value="Peptidase_aspartic_dom_sf"/>
</dbReference>
<accession>A0A371EQI2</accession>
<feature type="non-terminal residue" evidence="1">
    <location>
        <position position="1"/>
    </location>
</feature>
<protein>
    <recommendedName>
        <fullName evidence="3">Gag-pol polyprotein</fullName>
    </recommendedName>
</protein>